<proteinExistence type="predicted"/>
<feature type="transmembrane region" description="Helical" evidence="2">
    <location>
        <begin position="78"/>
        <end position="97"/>
    </location>
</feature>
<feature type="coiled-coil region" evidence="1">
    <location>
        <begin position="103"/>
        <end position="130"/>
    </location>
</feature>
<accession>A0A2F0P2Q9</accession>
<organism evidence="3 4">
    <name type="scientific">Serratia marcescens</name>
    <dbReference type="NCBI Taxonomy" id="615"/>
    <lineage>
        <taxon>Bacteria</taxon>
        <taxon>Pseudomonadati</taxon>
        <taxon>Pseudomonadota</taxon>
        <taxon>Gammaproteobacteria</taxon>
        <taxon>Enterobacterales</taxon>
        <taxon>Yersiniaceae</taxon>
        <taxon>Serratia</taxon>
    </lineage>
</organism>
<evidence type="ECO:0008006" key="5">
    <source>
        <dbReference type="Google" id="ProtNLM"/>
    </source>
</evidence>
<evidence type="ECO:0000313" key="3">
    <source>
        <dbReference type="EMBL" id="OCO78367.1"/>
    </source>
</evidence>
<sequence>MSSLLDMAKDTEQRLSAQASATEAMLRREFSEHERRVSEALRSSEQKISVAIAGHTEGMNAVLESHRLNVYRMVRRKWVSIVITTGLLVGMCGGYLWSLNDDIQTSQRELKRLSTDIEAQRETLAKLNAKTWGMTFREDEKGRFLIFPRGTQVDTGWTQGKGNAERNVVKVKLVKD</sequence>
<dbReference type="AlphaFoldDB" id="A0A2F0P2Q9"/>
<dbReference type="EMBL" id="LJEX02000174">
    <property type="protein sequence ID" value="OCO78367.1"/>
    <property type="molecule type" value="Genomic_DNA"/>
</dbReference>
<gene>
    <name evidence="3" type="ORF">AN695_0226865</name>
</gene>
<evidence type="ECO:0000256" key="2">
    <source>
        <dbReference type="SAM" id="Phobius"/>
    </source>
</evidence>
<dbReference type="Pfam" id="PF04837">
    <property type="entry name" value="MbeB_N"/>
    <property type="match status" value="1"/>
</dbReference>
<reference evidence="4" key="1">
    <citation type="submission" date="2016-04" db="EMBL/GenBank/DDBJ databases">
        <authorList>
            <person name="Osei Sekyere J."/>
            <person name="Sivertsen A."/>
            <person name="Pedersen A.T."/>
            <person name="Sundsfjord A."/>
        </authorList>
    </citation>
    <scope>NUCLEOTIDE SEQUENCE [LARGE SCALE GENOMIC DNA]</scope>
    <source>
        <strain evidence="4">945174350</strain>
    </source>
</reference>
<keyword evidence="1" id="KW-0175">Coiled coil</keyword>
<name>A0A2F0P2Q9_SERMA</name>
<keyword evidence="2" id="KW-1133">Transmembrane helix</keyword>
<dbReference type="InterPro" id="IPR006922">
    <property type="entry name" value="MbeB-like"/>
</dbReference>
<comment type="caution">
    <text evidence="3">The sequence shown here is derived from an EMBL/GenBank/DDBJ whole genome shotgun (WGS) entry which is preliminary data.</text>
</comment>
<dbReference type="Proteomes" id="UP000050489">
    <property type="component" value="Unassembled WGS sequence"/>
</dbReference>
<keyword evidence="2" id="KW-0472">Membrane</keyword>
<keyword evidence="2" id="KW-0812">Transmembrane</keyword>
<dbReference type="RefSeq" id="WP_065772211.1">
    <property type="nucleotide sequence ID" value="NZ_CADDTT010000067.1"/>
</dbReference>
<evidence type="ECO:0000313" key="4">
    <source>
        <dbReference type="Proteomes" id="UP000050489"/>
    </source>
</evidence>
<protein>
    <recommendedName>
        <fullName evidence="5">Mobilization protein</fullName>
    </recommendedName>
</protein>
<evidence type="ECO:0000256" key="1">
    <source>
        <dbReference type="SAM" id="Coils"/>
    </source>
</evidence>